<dbReference type="EMBL" id="QFXE01000017">
    <property type="protein sequence ID" value="RDH84166.1"/>
    <property type="molecule type" value="Genomic_DNA"/>
</dbReference>
<dbReference type="Gene3D" id="2.60.40.1120">
    <property type="entry name" value="Carboxypeptidase-like, regulatory domain"/>
    <property type="match status" value="1"/>
</dbReference>
<dbReference type="Pfam" id="PF22904">
    <property type="entry name" value="NOMO1-like_2nd"/>
    <property type="match status" value="1"/>
</dbReference>
<protein>
    <recommendedName>
        <fullName evidence="1">NOMO second beta-sandwich domain-containing protein</fullName>
    </recommendedName>
</protein>
<keyword evidence="3" id="KW-1185">Reference proteome</keyword>
<dbReference type="AlphaFoldDB" id="A0A370DJ28"/>
<sequence length="121" mass="13309">MYTLSQRAPFFLLLLLFWQGPALGLSLSGVVMDDEETVAGVEVMLTDASNNVVLDSVDTNRKGVFRFSVKPGIFNIGAFKNEYTVVWSRGVAVKDTDISIRIEITPKAFAEDPLSTSDDCE</sequence>
<gene>
    <name evidence="2" type="ORF">DIZ78_13075</name>
</gene>
<reference evidence="2 3" key="1">
    <citation type="journal article" date="2018" name="ISME J.">
        <title>Endosymbiont genomes yield clues of tubeworm success.</title>
        <authorList>
            <person name="Li Y."/>
            <person name="Liles M.R."/>
            <person name="Halanych K.M."/>
        </authorList>
    </citation>
    <scope>NUCLEOTIDE SEQUENCE [LARGE SCALE GENOMIC DNA]</scope>
    <source>
        <strain evidence="2">A1462</strain>
    </source>
</reference>
<proteinExistence type="predicted"/>
<dbReference type="SUPFAM" id="SSF49478">
    <property type="entry name" value="Cna protein B-type domain"/>
    <property type="match status" value="1"/>
</dbReference>
<comment type="caution">
    <text evidence="2">The sequence shown here is derived from an EMBL/GenBank/DDBJ whole genome shotgun (WGS) entry which is preliminary data.</text>
</comment>
<name>A0A370DJ28_9GAMM</name>
<accession>A0A370DJ28</accession>
<evidence type="ECO:0000259" key="1">
    <source>
        <dbReference type="Pfam" id="PF22904"/>
    </source>
</evidence>
<organism evidence="2 3">
    <name type="scientific">endosymbiont of Escarpia spicata</name>
    <dbReference type="NCBI Taxonomy" id="2200908"/>
    <lineage>
        <taxon>Bacteria</taxon>
        <taxon>Pseudomonadati</taxon>
        <taxon>Pseudomonadota</taxon>
        <taxon>Gammaproteobacteria</taxon>
        <taxon>sulfur-oxidizing symbionts</taxon>
    </lineage>
</organism>
<evidence type="ECO:0000313" key="2">
    <source>
        <dbReference type="EMBL" id="RDH84166.1"/>
    </source>
</evidence>
<feature type="domain" description="NOMO second beta-sandwich" evidence="1">
    <location>
        <begin position="24"/>
        <end position="96"/>
    </location>
</feature>
<dbReference type="InterPro" id="IPR055074">
    <property type="entry name" value="NOMO1-3_2nd"/>
</dbReference>
<dbReference type="Proteomes" id="UP000254771">
    <property type="component" value="Unassembled WGS sequence"/>
</dbReference>
<evidence type="ECO:0000313" key="3">
    <source>
        <dbReference type="Proteomes" id="UP000254771"/>
    </source>
</evidence>